<dbReference type="Proteomes" id="UP001302316">
    <property type="component" value="Unassembled WGS sequence"/>
</dbReference>
<dbReference type="GO" id="GO:0005886">
    <property type="term" value="C:plasma membrane"/>
    <property type="evidence" value="ECO:0007669"/>
    <property type="project" value="UniProtKB-SubCell"/>
</dbReference>
<evidence type="ECO:0000256" key="2">
    <source>
        <dbReference type="ARBA" id="ARBA00004382"/>
    </source>
</evidence>
<comment type="function">
    <text evidence="1">Exerts its effect at some terminal stage of cytochrome c oxidase synthesis, probably by being involved in the insertion of the copper B into subunit I.</text>
</comment>
<evidence type="ECO:0000256" key="7">
    <source>
        <dbReference type="ARBA" id="ARBA00022989"/>
    </source>
</evidence>
<dbReference type="InterPro" id="IPR023471">
    <property type="entry name" value="CtaG/Cox11_dom_sf"/>
</dbReference>
<dbReference type="NCBIfam" id="NF003465">
    <property type="entry name" value="PRK05089.1"/>
    <property type="match status" value="1"/>
</dbReference>
<evidence type="ECO:0000256" key="3">
    <source>
        <dbReference type="ARBA" id="ARBA00009620"/>
    </source>
</evidence>
<evidence type="ECO:0000256" key="6">
    <source>
        <dbReference type="ARBA" id="ARBA00022968"/>
    </source>
</evidence>
<evidence type="ECO:0000256" key="9">
    <source>
        <dbReference type="ARBA" id="ARBA00023136"/>
    </source>
</evidence>
<organism evidence="11 12">
    <name type="scientific">Natronospira elongata</name>
    <dbReference type="NCBI Taxonomy" id="3110268"/>
    <lineage>
        <taxon>Bacteria</taxon>
        <taxon>Pseudomonadati</taxon>
        <taxon>Pseudomonadota</taxon>
        <taxon>Gammaproteobacteria</taxon>
        <taxon>Natronospirales</taxon>
        <taxon>Natronospiraceae</taxon>
        <taxon>Natronospira</taxon>
    </lineage>
</organism>
<keyword evidence="9 10" id="KW-0472">Membrane</keyword>
<keyword evidence="5 10" id="KW-0812">Transmembrane</keyword>
<evidence type="ECO:0000256" key="8">
    <source>
        <dbReference type="ARBA" id="ARBA00023008"/>
    </source>
</evidence>
<dbReference type="EMBL" id="JAYGII010000014">
    <property type="protein sequence ID" value="MEA5445714.1"/>
    <property type="molecule type" value="Genomic_DNA"/>
</dbReference>
<protein>
    <recommendedName>
        <fullName evidence="4">Cytochrome c oxidase assembly protein CtaG</fullName>
    </recommendedName>
</protein>
<evidence type="ECO:0000256" key="10">
    <source>
        <dbReference type="SAM" id="Phobius"/>
    </source>
</evidence>
<feature type="transmembrane region" description="Helical" evidence="10">
    <location>
        <begin position="20"/>
        <end position="38"/>
    </location>
</feature>
<evidence type="ECO:0000256" key="4">
    <source>
        <dbReference type="ARBA" id="ARBA00015384"/>
    </source>
</evidence>
<comment type="similarity">
    <text evidence="3">Belongs to the COX11/CtaG family.</text>
</comment>
<comment type="caution">
    <text evidence="11">The sequence shown here is derived from an EMBL/GenBank/DDBJ whole genome shotgun (WGS) entry which is preliminary data.</text>
</comment>
<keyword evidence="6" id="KW-0735">Signal-anchor</keyword>
<dbReference type="Gene3D" id="2.60.370.10">
    <property type="entry name" value="Ctag/Cox11"/>
    <property type="match status" value="1"/>
</dbReference>
<dbReference type="AlphaFoldDB" id="A0AAP6JGI7"/>
<gene>
    <name evidence="11" type="ORF">VCB98_07775</name>
</gene>
<name>A0AAP6JGI7_9GAMM</name>
<evidence type="ECO:0000313" key="11">
    <source>
        <dbReference type="EMBL" id="MEA5445714.1"/>
    </source>
</evidence>
<keyword evidence="12" id="KW-1185">Reference proteome</keyword>
<keyword evidence="8" id="KW-0186">Copper</keyword>
<dbReference type="RefSeq" id="WP_346051428.1">
    <property type="nucleotide sequence ID" value="NZ_JAYGII010000014.1"/>
</dbReference>
<reference evidence="11 12" key="1">
    <citation type="submission" date="2023-12" db="EMBL/GenBank/DDBJ databases">
        <title>Whole-genome sequencing of halo(alkali)philic microorganisms from hypersaline lakes.</title>
        <authorList>
            <person name="Sorokin D.Y."/>
            <person name="Merkel A.Y."/>
            <person name="Messina E."/>
            <person name="Yakimov M."/>
        </authorList>
    </citation>
    <scope>NUCLEOTIDE SEQUENCE [LARGE SCALE GENOMIC DNA]</scope>
    <source>
        <strain evidence="11 12">AB-CW1</strain>
    </source>
</reference>
<dbReference type="SUPFAM" id="SSF110111">
    <property type="entry name" value="Ctag/Cox11"/>
    <property type="match status" value="1"/>
</dbReference>
<dbReference type="PANTHER" id="PTHR21320">
    <property type="entry name" value="CYTOCHROME C OXIDASE ASSEMBLY PROTEIN COX11-RELATED"/>
    <property type="match status" value="1"/>
</dbReference>
<dbReference type="PANTHER" id="PTHR21320:SF3">
    <property type="entry name" value="CYTOCHROME C OXIDASE ASSEMBLY PROTEIN COX11, MITOCHONDRIAL-RELATED"/>
    <property type="match status" value="1"/>
</dbReference>
<dbReference type="PIRSF" id="PIRSF005413">
    <property type="entry name" value="COX11"/>
    <property type="match status" value="1"/>
</dbReference>
<dbReference type="GO" id="GO:0005507">
    <property type="term" value="F:copper ion binding"/>
    <property type="evidence" value="ECO:0007669"/>
    <property type="project" value="InterPro"/>
</dbReference>
<evidence type="ECO:0000256" key="5">
    <source>
        <dbReference type="ARBA" id="ARBA00022692"/>
    </source>
</evidence>
<comment type="subcellular location">
    <subcellularLocation>
        <location evidence="2">Cell inner membrane</location>
        <topology evidence="2">Single-pass type II membrane protein</topology>
        <orientation evidence="2">Periplasmic side</orientation>
    </subcellularLocation>
</comment>
<dbReference type="InterPro" id="IPR007533">
    <property type="entry name" value="Cyt_c_oxidase_assmbl_CtaG"/>
</dbReference>
<evidence type="ECO:0000256" key="1">
    <source>
        <dbReference type="ARBA" id="ARBA00004007"/>
    </source>
</evidence>
<proteinExistence type="inferred from homology"/>
<dbReference type="Pfam" id="PF04442">
    <property type="entry name" value="CtaG_Cox11"/>
    <property type="match status" value="1"/>
</dbReference>
<evidence type="ECO:0000313" key="12">
    <source>
        <dbReference type="Proteomes" id="UP001302316"/>
    </source>
</evidence>
<accession>A0AAP6JGI7</accession>
<keyword evidence="7 10" id="KW-1133">Transmembrane helix</keyword>
<sequence>MSSEQDGKPGKGNRGLVARLTLASVAMFGFGFALVPLYDVFCEVTGISSSSTTRAAAEPVALEVDYDRKVTVEFVATTNQRDIWRFTPEETRMRVHPGKLYTTHYLATNLDERDRMGHAVPDVSPAGATRYVQKVECFCFEEQLFAGEESQRMPVLFYVDPELPRNIGTVTLNYSFFAQDVVGEK</sequence>